<proteinExistence type="predicted"/>
<organism evidence="2 3">
    <name type="scientific">Candidatus Zymogenus saltonus</name>
    <dbReference type="NCBI Taxonomy" id="2844893"/>
    <lineage>
        <taxon>Bacteria</taxon>
        <taxon>Deltaproteobacteria</taxon>
        <taxon>Candidatus Zymogenia</taxon>
        <taxon>Candidatus Zymogeniales</taxon>
        <taxon>Candidatus Zymogenaceae</taxon>
        <taxon>Candidatus Zymogenus</taxon>
    </lineage>
</organism>
<feature type="domain" description="N-acetyltransferase" evidence="1">
    <location>
        <begin position="13"/>
        <end position="169"/>
    </location>
</feature>
<dbReference type="PANTHER" id="PTHR43792">
    <property type="entry name" value="GNAT FAMILY, PUTATIVE (AFU_ORTHOLOGUE AFUA_3G00765)-RELATED-RELATED"/>
    <property type="match status" value="1"/>
</dbReference>
<comment type="caution">
    <text evidence="2">The sequence shown here is derived from an EMBL/GenBank/DDBJ whole genome shotgun (WGS) entry which is preliminary data.</text>
</comment>
<dbReference type="EMBL" id="JAFGIX010000062">
    <property type="protein sequence ID" value="MBN1574008.1"/>
    <property type="molecule type" value="Genomic_DNA"/>
</dbReference>
<dbReference type="Gene3D" id="3.40.630.30">
    <property type="match status" value="1"/>
</dbReference>
<sequence length="180" mass="20435">MPKEQPEIATERLILRPFAPSDAPEVTLIVNDYEIASKTLKIPHPYKEAMAREWIATHREGYRNGELADFAVTLKADGRIIGAVGLEIVREHGRAGLGYWLGRDYWGAGYATEAAGAILDFGFNVLMLNRIHAERFTDNPASGRVIEKIGMKYEGHMREHDLRFGKYKDILVYGILKREY</sequence>
<dbReference type="InterPro" id="IPR051531">
    <property type="entry name" value="N-acetyltransferase"/>
</dbReference>
<name>A0A9D8PQ73_9DELT</name>
<reference evidence="2" key="2">
    <citation type="submission" date="2021-01" db="EMBL/GenBank/DDBJ databases">
        <authorList>
            <person name="Hahn C.R."/>
            <person name="Youssef N.H."/>
            <person name="Elshahed M."/>
        </authorList>
    </citation>
    <scope>NUCLEOTIDE SEQUENCE</scope>
    <source>
        <strain evidence="2">Zod_Metabat.24</strain>
    </source>
</reference>
<evidence type="ECO:0000259" key="1">
    <source>
        <dbReference type="PROSITE" id="PS51186"/>
    </source>
</evidence>
<evidence type="ECO:0000313" key="2">
    <source>
        <dbReference type="EMBL" id="MBN1574008.1"/>
    </source>
</evidence>
<protein>
    <submittedName>
        <fullName evidence="2">GNAT family N-acetyltransferase</fullName>
    </submittedName>
</protein>
<dbReference type="InterPro" id="IPR000182">
    <property type="entry name" value="GNAT_dom"/>
</dbReference>
<dbReference type="InterPro" id="IPR016181">
    <property type="entry name" value="Acyl_CoA_acyltransferase"/>
</dbReference>
<reference evidence="2" key="1">
    <citation type="journal article" date="2021" name="Environ. Microbiol.">
        <title>Genomic characterization of three novel Desulfobacterota classes expand the metabolic and phylogenetic diversity of the phylum.</title>
        <authorList>
            <person name="Murphy C.L."/>
            <person name="Biggerstaff J."/>
            <person name="Eichhorn A."/>
            <person name="Ewing E."/>
            <person name="Shahan R."/>
            <person name="Soriano D."/>
            <person name="Stewart S."/>
            <person name="VanMol K."/>
            <person name="Walker R."/>
            <person name="Walters P."/>
            <person name="Elshahed M.S."/>
            <person name="Youssef N.H."/>
        </authorList>
    </citation>
    <scope>NUCLEOTIDE SEQUENCE</scope>
    <source>
        <strain evidence="2">Zod_Metabat.24</strain>
    </source>
</reference>
<dbReference type="AlphaFoldDB" id="A0A9D8PQ73"/>
<dbReference type="Proteomes" id="UP000809273">
    <property type="component" value="Unassembled WGS sequence"/>
</dbReference>
<dbReference type="GO" id="GO:0016747">
    <property type="term" value="F:acyltransferase activity, transferring groups other than amino-acyl groups"/>
    <property type="evidence" value="ECO:0007669"/>
    <property type="project" value="InterPro"/>
</dbReference>
<dbReference type="Pfam" id="PF13302">
    <property type="entry name" value="Acetyltransf_3"/>
    <property type="match status" value="1"/>
</dbReference>
<dbReference type="SUPFAM" id="SSF55729">
    <property type="entry name" value="Acyl-CoA N-acyltransferases (Nat)"/>
    <property type="match status" value="1"/>
</dbReference>
<gene>
    <name evidence="2" type="ORF">JW984_12500</name>
</gene>
<accession>A0A9D8PQ73</accession>
<dbReference type="PROSITE" id="PS51186">
    <property type="entry name" value="GNAT"/>
    <property type="match status" value="1"/>
</dbReference>
<evidence type="ECO:0000313" key="3">
    <source>
        <dbReference type="Proteomes" id="UP000809273"/>
    </source>
</evidence>